<dbReference type="Pfam" id="PF00071">
    <property type="entry name" value="Ras"/>
    <property type="match status" value="1"/>
</dbReference>
<comment type="similarity">
    <text evidence="1">Belongs to the small GTPase superfamily. Rab family.</text>
</comment>
<protein>
    <submittedName>
        <fullName evidence="3">Uncharacterized protein</fullName>
    </submittedName>
</protein>
<dbReference type="EMBL" id="CADEPI010000109">
    <property type="protein sequence ID" value="CAB3375220.1"/>
    <property type="molecule type" value="Genomic_DNA"/>
</dbReference>
<evidence type="ECO:0000313" key="4">
    <source>
        <dbReference type="Proteomes" id="UP000494165"/>
    </source>
</evidence>
<dbReference type="OrthoDB" id="48625at2759"/>
<dbReference type="SMART" id="SM00175">
    <property type="entry name" value="RAB"/>
    <property type="match status" value="1"/>
</dbReference>
<dbReference type="Proteomes" id="UP000494165">
    <property type="component" value="Unassembled WGS sequence"/>
</dbReference>
<evidence type="ECO:0000256" key="1">
    <source>
        <dbReference type="ARBA" id="ARBA00006270"/>
    </source>
</evidence>
<evidence type="ECO:0000256" key="2">
    <source>
        <dbReference type="ARBA" id="ARBA00022741"/>
    </source>
</evidence>
<proteinExistence type="inferred from homology"/>
<name>A0A8S1CWR2_9INSE</name>
<dbReference type="PRINTS" id="PR00449">
    <property type="entry name" value="RASTRNSFRMNG"/>
</dbReference>
<evidence type="ECO:0000313" key="3">
    <source>
        <dbReference type="EMBL" id="CAB3375220.1"/>
    </source>
</evidence>
<keyword evidence="4" id="KW-1185">Reference proteome</keyword>
<dbReference type="SMART" id="SM00176">
    <property type="entry name" value="RAN"/>
    <property type="match status" value="1"/>
</dbReference>
<dbReference type="PANTHER" id="PTHR47978">
    <property type="match status" value="1"/>
</dbReference>
<dbReference type="SMART" id="SM00173">
    <property type="entry name" value="RAS"/>
    <property type="match status" value="1"/>
</dbReference>
<dbReference type="Gene3D" id="3.40.50.300">
    <property type="entry name" value="P-loop containing nucleotide triphosphate hydrolases"/>
    <property type="match status" value="1"/>
</dbReference>
<keyword evidence="2" id="KW-0547">Nucleotide-binding</keyword>
<sequence>MDSYSAEEANLSYLGPDEGVAGAEMAVKVICLGDSAVGKSKCVERFLMDAFQPRQLSTYALTLYEHHTVVRGTQVRVDFWDTAGQEQFNNLHPSYFHAAHACILLFDATRKVTYKNLARWLQELRKYRPHIPVLVGANKIDADLEVTRRSFAFPQRNGLPLHFVSASDGTNVVKLFQDAIEAAVEYKLNPTDDADRILDELDRL</sequence>
<dbReference type="GO" id="GO:0003924">
    <property type="term" value="F:GTPase activity"/>
    <property type="evidence" value="ECO:0007669"/>
    <property type="project" value="InterPro"/>
</dbReference>
<accession>A0A8S1CWR2</accession>
<gene>
    <name evidence="3" type="ORF">CLODIP_2_CD04682</name>
</gene>
<dbReference type="GO" id="GO:0005525">
    <property type="term" value="F:GTP binding"/>
    <property type="evidence" value="ECO:0007669"/>
    <property type="project" value="InterPro"/>
</dbReference>
<dbReference type="FunFam" id="3.40.50.300:FF:001656">
    <property type="entry name" value="Rab11B GTPase, putative"/>
    <property type="match status" value="1"/>
</dbReference>
<organism evidence="3 4">
    <name type="scientific">Cloeon dipterum</name>
    <dbReference type="NCBI Taxonomy" id="197152"/>
    <lineage>
        <taxon>Eukaryota</taxon>
        <taxon>Metazoa</taxon>
        <taxon>Ecdysozoa</taxon>
        <taxon>Arthropoda</taxon>
        <taxon>Hexapoda</taxon>
        <taxon>Insecta</taxon>
        <taxon>Pterygota</taxon>
        <taxon>Palaeoptera</taxon>
        <taxon>Ephemeroptera</taxon>
        <taxon>Pisciforma</taxon>
        <taxon>Baetidae</taxon>
        <taxon>Cloeon</taxon>
    </lineage>
</organism>
<reference evidence="3 4" key="1">
    <citation type="submission" date="2020-04" db="EMBL/GenBank/DDBJ databases">
        <authorList>
            <person name="Alioto T."/>
            <person name="Alioto T."/>
            <person name="Gomez Garrido J."/>
        </authorList>
    </citation>
    <scope>NUCLEOTIDE SEQUENCE [LARGE SCALE GENOMIC DNA]</scope>
</reference>
<dbReference type="InterPro" id="IPR027417">
    <property type="entry name" value="P-loop_NTPase"/>
</dbReference>
<dbReference type="AlphaFoldDB" id="A0A8S1CWR2"/>
<dbReference type="NCBIfam" id="TIGR00231">
    <property type="entry name" value="small_GTP"/>
    <property type="match status" value="1"/>
</dbReference>
<dbReference type="SUPFAM" id="SSF52540">
    <property type="entry name" value="P-loop containing nucleoside triphosphate hydrolases"/>
    <property type="match status" value="1"/>
</dbReference>
<dbReference type="InterPro" id="IPR001806">
    <property type="entry name" value="Small_GTPase"/>
</dbReference>
<dbReference type="InterPro" id="IPR005225">
    <property type="entry name" value="Small_GTP-bd"/>
</dbReference>
<dbReference type="PROSITE" id="PS51419">
    <property type="entry name" value="RAB"/>
    <property type="match status" value="1"/>
</dbReference>
<dbReference type="SMART" id="SM00174">
    <property type="entry name" value="RHO"/>
    <property type="match status" value="1"/>
</dbReference>
<comment type="caution">
    <text evidence="3">The sequence shown here is derived from an EMBL/GenBank/DDBJ whole genome shotgun (WGS) entry which is preliminary data.</text>
</comment>